<protein>
    <submittedName>
        <fullName evidence="1">Uncharacterized protein</fullName>
    </submittedName>
</protein>
<gene>
    <name evidence="1" type="ORF">BCR44DRAFT_1503957</name>
</gene>
<evidence type="ECO:0000313" key="2">
    <source>
        <dbReference type="Proteomes" id="UP000193411"/>
    </source>
</evidence>
<name>A0A1Y2H6S8_9FUNG</name>
<sequence length="331" mass="36915">MDDNLPRQADDADSGAAYSVLAKFLMAMLPLAASPELPAKPASAFALTRPAHPDPVFASKFITYLSARAFASGTVSTGGSFHWWRPDPHSLLLPVYRLRGSQIDLVESALQLTIGAPWGASLLASCRPWTSWASIYALLEWSVNMVERIRRLFPTLTREAICQLAVANEMLVFDTMIRSPLMLNVQYSGAPREYVRRIMVDVDIAEPLESQQRDAACWKSIAPEVTELANLLQIDFNVRLVDMMPESGGRHKYEYEFECPHLRAITLFSLLGWLASQFSRVPLLVATSLVEIDLHQLVPFQQQLSLVESLVAHAKQVLSAFPLPRTLYTTS</sequence>
<dbReference type="Proteomes" id="UP000193411">
    <property type="component" value="Unassembled WGS sequence"/>
</dbReference>
<reference evidence="1 2" key="1">
    <citation type="submission" date="2016-07" db="EMBL/GenBank/DDBJ databases">
        <title>Pervasive Adenine N6-methylation of Active Genes in Fungi.</title>
        <authorList>
            <consortium name="DOE Joint Genome Institute"/>
            <person name="Mondo S.J."/>
            <person name="Dannebaum R.O."/>
            <person name="Kuo R.C."/>
            <person name="Labutti K."/>
            <person name="Haridas S."/>
            <person name="Kuo A."/>
            <person name="Salamov A."/>
            <person name="Ahrendt S.R."/>
            <person name="Lipzen A."/>
            <person name="Sullivan W."/>
            <person name="Andreopoulos W.B."/>
            <person name="Clum A."/>
            <person name="Lindquist E."/>
            <person name="Daum C."/>
            <person name="Ramamoorthy G.K."/>
            <person name="Gryganskyi A."/>
            <person name="Culley D."/>
            <person name="Magnuson J.K."/>
            <person name="James T.Y."/>
            <person name="O'Malley M.A."/>
            <person name="Stajich J.E."/>
            <person name="Spatafora J.W."/>
            <person name="Visel A."/>
            <person name="Grigoriev I.V."/>
        </authorList>
    </citation>
    <scope>NUCLEOTIDE SEQUENCE [LARGE SCALE GENOMIC DNA]</scope>
    <source>
        <strain evidence="1 2">PL171</strain>
    </source>
</reference>
<proteinExistence type="predicted"/>
<dbReference type="EMBL" id="MCFL01000091">
    <property type="protein sequence ID" value="ORZ30288.1"/>
    <property type="molecule type" value="Genomic_DNA"/>
</dbReference>
<organism evidence="1 2">
    <name type="scientific">Catenaria anguillulae PL171</name>
    <dbReference type="NCBI Taxonomy" id="765915"/>
    <lineage>
        <taxon>Eukaryota</taxon>
        <taxon>Fungi</taxon>
        <taxon>Fungi incertae sedis</taxon>
        <taxon>Blastocladiomycota</taxon>
        <taxon>Blastocladiomycetes</taxon>
        <taxon>Blastocladiales</taxon>
        <taxon>Catenariaceae</taxon>
        <taxon>Catenaria</taxon>
    </lineage>
</organism>
<evidence type="ECO:0000313" key="1">
    <source>
        <dbReference type="EMBL" id="ORZ30288.1"/>
    </source>
</evidence>
<accession>A0A1Y2H6S8</accession>
<comment type="caution">
    <text evidence="1">The sequence shown here is derived from an EMBL/GenBank/DDBJ whole genome shotgun (WGS) entry which is preliminary data.</text>
</comment>
<dbReference type="AlphaFoldDB" id="A0A1Y2H6S8"/>
<keyword evidence="2" id="KW-1185">Reference proteome</keyword>